<dbReference type="Proteomes" id="UP000000604">
    <property type="component" value="Chromosome"/>
</dbReference>
<organism evidence="2 3">
    <name type="scientific">Rickettsia typhi (strain ATCC VR-144 / Wilmington)</name>
    <dbReference type="NCBI Taxonomy" id="257363"/>
    <lineage>
        <taxon>Bacteria</taxon>
        <taxon>Pseudomonadati</taxon>
        <taxon>Pseudomonadota</taxon>
        <taxon>Alphaproteobacteria</taxon>
        <taxon>Rickettsiales</taxon>
        <taxon>Rickettsiaceae</taxon>
        <taxon>Rickettsieae</taxon>
        <taxon>Rickettsia</taxon>
        <taxon>typhus group</taxon>
    </lineage>
</organism>
<dbReference type="HOGENOM" id="CLU_135915_4_0_5"/>
<keyword evidence="1" id="KW-0472">Membrane</keyword>
<dbReference type="AlphaFoldDB" id="Q68W60"/>
<dbReference type="eggNOG" id="COG4095">
    <property type="taxonomic scope" value="Bacteria"/>
</dbReference>
<proteinExistence type="predicted"/>
<accession>Q68W60</accession>
<gene>
    <name evidence="2" type="ordered locus">RT0672</name>
</gene>
<evidence type="ECO:0000256" key="1">
    <source>
        <dbReference type="SAM" id="Phobius"/>
    </source>
</evidence>
<protein>
    <submittedName>
        <fullName evidence="2">Uncharacterized protein</fullName>
    </submittedName>
</protein>
<dbReference type="Gene3D" id="1.20.1280.290">
    <property type="match status" value="1"/>
</dbReference>
<evidence type="ECO:0000313" key="3">
    <source>
        <dbReference type="Proteomes" id="UP000000604"/>
    </source>
</evidence>
<name>Q68W60_RICTY</name>
<reference evidence="2 3" key="1">
    <citation type="journal article" date="2004" name="J. Bacteriol.">
        <title>Complete genome sequence of Rickettsia typhi and comparison with sequences of other Rickettsiae.</title>
        <authorList>
            <person name="McLeod M.P."/>
            <person name="Qin X."/>
            <person name="Karpathy S.E."/>
            <person name="Gioia J."/>
            <person name="Highlander S.K."/>
            <person name="Fox G.E."/>
            <person name="McNeill T.Z."/>
            <person name="Jiang H."/>
            <person name="Muzny D."/>
            <person name="Jacob L.S."/>
            <person name="Hawes A.C."/>
            <person name="Sodergren E."/>
            <person name="Gill R."/>
            <person name="Hume J."/>
            <person name="Morgan M."/>
            <person name="Fan G."/>
            <person name="Amin A.G."/>
            <person name="Gibbs R.A."/>
            <person name="Hong C."/>
            <person name="Yu X.-J."/>
            <person name="Walker D.H."/>
            <person name="Weinstock G.M."/>
        </authorList>
    </citation>
    <scope>NUCLEOTIDE SEQUENCE [LARGE SCALE GENOMIC DNA]</scope>
    <source>
        <strain evidence="3">ATCC VR-144 / Wilmington</strain>
    </source>
</reference>
<keyword evidence="1" id="KW-0812">Transmembrane</keyword>
<evidence type="ECO:0000313" key="2">
    <source>
        <dbReference type="EMBL" id="AAU04132.1"/>
    </source>
</evidence>
<dbReference type="EMBL" id="AE017197">
    <property type="protein sequence ID" value="AAU04132.1"/>
    <property type="molecule type" value="Genomic_DNA"/>
</dbReference>
<dbReference type="KEGG" id="rty:RT0672"/>
<keyword evidence="1" id="KW-1133">Transmembrane helix</keyword>
<feature type="transmembrane region" description="Helical" evidence="1">
    <location>
        <begin position="41"/>
        <end position="66"/>
    </location>
</feature>
<feature type="transmembrane region" description="Helical" evidence="1">
    <location>
        <begin position="12"/>
        <end position="35"/>
    </location>
</feature>
<sequence>MFYVQIYKICAYTYSNSVSILACTISISILCSWLIYNILIINTYIIIANVVGFIRALFILFLTIIIY</sequence>